<name>A0A6C0E3J3_9ZZZZ</name>
<evidence type="ECO:0000313" key="1">
    <source>
        <dbReference type="EMBL" id="QHT23160.1"/>
    </source>
</evidence>
<dbReference type="EMBL" id="MN739726">
    <property type="protein sequence ID" value="QHT23160.1"/>
    <property type="molecule type" value="Genomic_DNA"/>
</dbReference>
<protein>
    <submittedName>
        <fullName evidence="1">Uncharacterized protein</fullName>
    </submittedName>
</protein>
<organism evidence="1">
    <name type="scientific">viral metagenome</name>
    <dbReference type="NCBI Taxonomy" id="1070528"/>
    <lineage>
        <taxon>unclassified sequences</taxon>
        <taxon>metagenomes</taxon>
        <taxon>organismal metagenomes</taxon>
    </lineage>
</organism>
<reference evidence="1" key="1">
    <citation type="journal article" date="2020" name="Nature">
        <title>Giant virus diversity and host interactions through global metagenomics.</title>
        <authorList>
            <person name="Schulz F."/>
            <person name="Roux S."/>
            <person name="Paez-Espino D."/>
            <person name="Jungbluth S."/>
            <person name="Walsh D.A."/>
            <person name="Denef V.J."/>
            <person name="McMahon K.D."/>
            <person name="Konstantinidis K.T."/>
            <person name="Eloe-Fadrosh E.A."/>
            <person name="Kyrpides N.C."/>
            <person name="Woyke T."/>
        </authorList>
    </citation>
    <scope>NUCLEOTIDE SEQUENCE</scope>
    <source>
        <strain evidence="1">GVMAG-M-3300023179-114</strain>
    </source>
</reference>
<proteinExistence type="predicted"/>
<accession>A0A6C0E3J3</accession>
<dbReference type="AlphaFoldDB" id="A0A6C0E3J3"/>
<sequence>MSYLDTTKYIYNMKIAVLDKNGNIITLNFGLLNEIKSHLCKTNTHVIEINNKSNSIDVKWDKLKMNHVADYLCGDLYSKPSCMIDEIIFEHTMKTVKQIEQTYNNKYQIMFYISKIVTR</sequence>